<organism evidence="1">
    <name type="scientific">Ustilago esculenta</name>
    <dbReference type="NCBI Taxonomy" id="185366"/>
    <lineage>
        <taxon>Eukaryota</taxon>
        <taxon>Fungi</taxon>
        <taxon>Dikarya</taxon>
        <taxon>Basidiomycota</taxon>
        <taxon>Ustilaginomycotina</taxon>
        <taxon>Ustilaginomycetes</taxon>
        <taxon>Ustilaginales</taxon>
        <taxon>Ustilaginaceae</taxon>
        <taxon>Ustilago</taxon>
    </lineage>
</organism>
<dbReference type="EMBL" id="MK125513">
    <property type="protein sequence ID" value="QBH67565.1"/>
    <property type="molecule type" value="Genomic_DNA"/>
</dbReference>
<evidence type="ECO:0000313" key="1">
    <source>
        <dbReference type="EMBL" id="QBH67565.1"/>
    </source>
</evidence>
<dbReference type="AlphaFoldDB" id="A0A481SFQ3"/>
<accession>A0A481SFQ3</accession>
<gene>
    <name evidence="1" type="ORF">UEMT_2031</name>
</gene>
<reference evidence="1" key="1">
    <citation type="submission" date="2018-11" db="EMBL/GenBank/DDBJ databases">
        <title>The smut fungus Ustilago esculenta has a bipolar mating type system with three idiomorphs larger than 500 kb.</title>
        <authorList>
            <person name="Liang S.-W."/>
            <person name="Huang Y.-H."/>
            <person name="Chiu J.-Y."/>
            <person name="Tseng H.-W."/>
            <person name="Haung J.-H."/>
            <person name="Shen W.-C."/>
        </authorList>
    </citation>
    <scope>NUCLEOTIDE SEQUENCE</scope>
    <source>
        <strain evidence="1">UE_mtsf</strain>
    </source>
</reference>
<sequence length="178" mass="19290">MQLVTTLGNLSLPDCRMALWQQLYSERPLTPIPTPGACLSNDGAQHSFYLLLSTLPSAQRPTFCSASYLLLSVLPSAQRPTFSLIVFAHLTPSATVRYQLPSSTSTPICSSTSPAPSHLATFAMPSYSPTQWLLTFHATACTLLISALYGMRFSLTLSLARRLQAGLVIGPIMLTFHA</sequence>
<proteinExistence type="predicted"/>
<protein>
    <submittedName>
        <fullName evidence="1">Uncharacterized protein</fullName>
    </submittedName>
</protein>
<name>A0A481SFQ3_9BASI</name>